<accession>A0A0W1RD30</accession>
<organism evidence="2 3">
    <name type="scientific">Haloprofundus marisrubri</name>
    <dbReference type="NCBI Taxonomy" id="1514971"/>
    <lineage>
        <taxon>Archaea</taxon>
        <taxon>Methanobacteriati</taxon>
        <taxon>Methanobacteriota</taxon>
        <taxon>Stenosarchaea group</taxon>
        <taxon>Halobacteria</taxon>
        <taxon>Halobacteriales</taxon>
        <taxon>Haloferacaceae</taxon>
        <taxon>Haloprofundus</taxon>
    </lineage>
</organism>
<feature type="transmembrane region" description="Helical" evidence="1">
    <location>
        <begin position="355"/>
        <end position="376"/>
    </location>
</feature>
<evidence type="ECO:0008006" key="4">
    <source>
        <dbReference type="Google" id="ProtNLM"/>
    </source>
</evidence>
<name>A0A0W1RD30_9EURY</name>
<proteinExistence type="predicted"/>
<evidence type="ECO:0000256" key="1">
    <source>
        <dbReference type="SAM" id="Phobius"/>
    </source>
</evidence>
<protein>
    <recommendedName>
        <fullName evidence="4">DUF2206 domain-containing protein</fullName>
    </recommendedName>
</protein>
<dbReference type="Proteomes" id="UP000054387">
    <property type="component" value="Unassembled WGS sequence"/>
</dbReference>
<evidence type="ECO:0000313" key="2">
    <source>
        <dbReference type="EMBL" id="KTG11017.1"/>
    </source>
</evidence>
<reference evidence="2 3" key="1">
    <citation type="submission" date="2015-12" db="EMBL/GenBank/DDBJ databases">
        <title>Haloprofundus marisrubri gen. nov., sp. nov., an extremely halophilic archaeon isolated from the Discovery deep brine-seawater interface in the Red Sea.</title>
        <authorList>
            <person name="Zhang G."/>
            <person name="Stingl U."/>
            <person name="Rashid M."/>
        </authorList>
    </citation>
    <scope>NUCLEOTIDE SEQUENCE [LARGE SCALE GENOMIC DNA]</scope>
    <source>
        <strain evidence="2 3">SB9</strain>
    </source>
</reference>
<keyword evidence="1" id="KW-0472">Membrane</keyword>
<feature type="transmembrane region" description="Helical" evidence="1">
    <location>
        <begin position="515"/>
        <end position="535"/>
    </location>
</feature>
<feature type="transmembrane region" description="Helical" evidence="1">
    <location>
        <begin position="100"/>
        <end position="120"/>
    </location>
</feature>
<gene>
    <name evidence="2" type="ORF">AUR64_07580</name>
</gene>
<sequence>MPVEWSPKATVTFIAGLLVAFWGSTLVPASSEILLGVRILTASALFLFLPGALLVRLLNLRVGTFGPFTILSVGLSFALVAIVTVLSGLTLPVFGVSAPLAFVPLALVLTLVVVALAVLVSSTETTLPRLNYQLDVSPMVLALVAFLPGIAALAAIVMNQFGSNLGMYVFVLATAAIVMLALLQFIPQRLYPFSLFVVSVSMLLHRNLLSGHVIGADIQSMFYTATVVGSTHVWGPAIGGSSIAVPMVSAVPASVTILTGIELTTTYKVVYVLLFALAPVGLFYLTREIFDTEIALYGSLFFTLYHLSFYFTPDKQLIAELFVVALLLVYFGTYFETLGSKLAGVLLAVGLIYSHYGVTYVFGFSLLAAVVGLFVVQRVVGDVEHRLSLTYPVLLLFGATAWYAYSSPELIATLQSVPLSLADQVVTLLRTGLVEGSGGSYVSEGSGTLDDMHLALYILFTMLLSIGLAWQVLAQLYEIHTGRSPKYVEYTALAVPLFIFLGSSYFFTLNLWADRAYQIVLVVLAPFMPIGYRVLVEKAGALSRRVTPQAVVPEGASWTVLAVLLVILLAFNSGFLFAAIGTSHSATFNSDAHDYVFSNSERAGAGWLIANTNVSETEAYQTGDVERPQEIPVFTDIVTSQMLRSELPESYYNTETRHFKDEWSPQFEIENIDRGYVYIRERGVSETNTDVPTSRLSSNNETAVTSAHNVVYSSGSVTVVSVRPAAFADGTMTENGTTTNETNQQRLVPAIGDSADVPHRTTRGASERV</sequence>
<feature type="transmembrane region" description="Helical" evidence="1">
    <location>
        <begin position="488"/>
        <end position="509"/>
    </location>
</feature>
<keyword evidence="1" id="KW-1133">Transmembrane helix</keyword>
<feature type="transmembrane region" description="Helical" evidence="1">
    <location>
        <begin position="234"/>
        <end position="257"/>
    </location>
</feature>
<feature type="transmembrane region" description="Helical" evidence="1">
    <location>
        <begin position="140"/>
        <end position="159"/>
    </location>
</feature>
<dbReference type="AlphaFoldDB" id="A0A0W1RD30"/>
<feature type="transmembrane region" description="Helical" evidence="1">
    <location>
        <begin position="454"/>
        <end position="476"/>
    </location>
</feature>
<dbReference type="STRING" id="1514971.AUR64_07580"/>
<dbReference type="EMBL" id="LOPU01000016">
    <property type="protein sequence ID" value="KTG11017.1"/>
    <property type="molecule type" value="Genomic_DNA"/>
</dbReference>
<comment type="caution">
    <text evidence="2">The sequence shown here is derived from an EMBL/GenBank/DDBJ whole genome shotgun (WGS) entry which is preliminary data.</text>
</comment>
<feature type="transmembrane region" description="Helical" evidence="1">
    <location>
        <begin position="39"/>
        <end position="58"/>
    </location>
</feature>
<dbReference type="Pfam" id="PF09971">
    <property type="entry name" value="DUF2206"/>
    <property type="match status" value="1"/>
</dbReference>
<feature type="transmembrane region" description="Helical" evidence="1">
    <location>
        <begin position="292"/>
        <end position="310"/>
    </location>
</feature>
<feature type="transmembrane region" description="Helical" evidence="1">
    <location>
        <begin position="165"/>
        <end position="186"/>
    </location>
</feature>
<keyword evidence="1" id="KW-0812">Transmembrane</keyword>
<keyword evidence="3" id="KW-1185">Reference proteome</keyword>
<feature type="transmembrane region" description="Helical" evidence="1">
    <location>
        <begin position="556"/>
        <end position="580"/>
    </location>
</feature>
<feature type="transmembrane region" description="Helical" evidence="1">
    <location>
        <begin position="269"/>
        <end position="286"/>
    </location>
</feature>
<feature type="transmembrane region" description="Helical" evidence="1">
    <location>
        <begin position="388"/>
        <end position="405"/>
    </location>
</feature>
<dbReference type="InterPro" id="IPR018701">
    <property type="entry name" value="DUF2206_membrane"/>
</dbReference>
<feature type="transmembrane region" description="Helical" evidence="1">
    <location>
        <begin position="70"/>
        <end position="94"/>
    </location>
</feature>
<feature type="transmembrane region" description="Helical" evidence="1">
    <location>
        <begin position="317"/>
        <end position="335"/>
    </location>
</feature>
<evidence type="ECO:0000313" key="3">
    <source>
        <dbReference type="Proteomes" id="UP000054387"/>
    </source>
</evidence>